<feature type="compositionally biased region" description="Basic and acidic residues" evidence="1">
    <location>
        <begin position="275"/>
        <end position="286"/>
    </location>
</feature>
<evidence type="ECO:0008006" key="4">
    <source>
        <dbReference type="Google" id="ProtNLM"/>
    </source>
</evidence>
<dbReference type="InParanoid" id="E9GT16"/>
<name>E9GT16_DAPPU</name>
<evidence type="ECO:0000313" key="2">
    <source>
        <dbReference type="EMBL" id="EFX77292.1"/>
    </source>
</evidence>
<feature type="region of interest" description="Disordered" evidence="1">
    <location>
        <begin position="241"/>
        <end position="286"/>
    </location>
</feature>
<dbReference type="HOGENOM" id="CLU_922171_0_0_1"/>
<evidence type="ECO:0000313" key="3">
    <source>
        <dbReference type="Proteomes" id="UP000000305"/>
    </source>
</evidence>
<dbReference type="Proteomes" id="UP000000305">
    <property type="component" value="Unassembled WGS sequence"/>
</dbReference>
<evidence type="ECO:0000256" key="1">
    <source>
        <dbReference type="SAM" id="MobiDB-lite"/>
    </source>
</evidence>
<keyword evidence="3" id="KW-1185">Reference proteome</keyword>
<dbReference type="AlphaFoldDB" id="E9GT16"/>
<dbReference type="KEGG" id="dpx:DAPPUDRAFT_321568"/>
<proteinExistence type="predicted"/>
<reference evidence="2 3" key="1">
    <citation type="journal article" date="2011" name="Science">
        <title>The ecoresponsive genome of Daphnia pulex.</title>
        <authorList>
            <person name="Colbourne J.K."/>
            <person name="Pfrender M.E."/>
            <person name="Gilbert D."/>
            <person name="Thomas W.K."/>
            <person name="Tucker A."/>
            <person name="Oakley T.H."/>
            <person name="Tokishita S."/>
            <person name="Aerts A."/>
            <person name="Arnold G.J."/>
            <person name="Basu M.K."/>
            <person name="Bauer D.J."/>
            <person name="Caceres C.E."/>
            <person name="Carmel L."/>
            <person name="Casola C."/>
            <person name="Choi J.H."/>
            <person name="Detter J.C."/>
            <person name="Dong Q."/>
            <person name="Dusheyko S."/>
            <person name="Eads B.D."/>
            <person name="Frohlich T."/>
            <person name="Geiler-Samerotte K.A."/>
            <person name="Gerlach D."/>
            <person name="Hatcher P."/>
            <person name="Jogdeo S."/>
            <person name="Krijgsveld J."/>
            <person name="Kriventseva E.V."/>
            <person name="Kultz D."/>
            <person name="Laforsch C."/>
            <person name="Lindquist E."/>
            <person name="Lopez J."/>
            <person name="Manak J.R."/>
            <person name="Muller J."/>
            <person name="Pangilinan J."/>
            <person name="Patwardhan R.P."/>
            <person name="Pitluck S."/>
            <person name="Pritham E.J."/>
            <person name="Rechtsteiner A."/>
            <person name="Rho M."/>
            <person name="Rogozin I.B."/>
            <person name="Sakarya O."/>
            <person name="Salamov A."/>
            <person name="Schaack S."/>
            <person name="Shapiro H."/>
            <person name="Shiga Y."/>
            <person name="Skalitzky C."/>
            <person name="Smith Z."/>
            <person name="Souvorov A."/>
            <person name="Sung W."/>
            <person name="Tang Z."/>
            <person name="Tsuchiya D."/>
            <person name="Tu H."/>
            <person name="Vos H."/>
            <person name="Wang M."/>
            <person name="Wolf Y.I."/>
            <person name="Yamagata H."/>
            <person name="Yamada T."/>
            <person name="Ye Y."/>
            <person name="Shaw J.R."/>
            <person name="Andrews J."/>
            <person name="Crease T.J."/>
            <person name="Tang H."/>
            <person name="Lucas S.M."/>
            <person name="Robertson H.M."/>
            <person name="Bork P."/>
            <person name="Koonin E.V."/>
            <person name="Zdobnov E.M."/>
            <person name="Grigoriev I.V."/>
            <person name="Lynch M."/>
            <person name="Boore J.L."/>
        </authorList>
    </citation>
    <scope>NUCLEOTIDE SEQUENCE [LARGE SCALE GENOMIC DNA]</scope>
</reference>
<accession>E9GT16</accession>
<organism evidence="2 3">
    <name type="scientific">Daphnia pulex</name>
    <name type="common">Water flea</name>
    <dbReference type="NCBI Taxonomy" id="6669"/>
    <lineage>
        <taxon>Eukaryota</taxon>
        <taxon>Metazoa</taxon>
        <taxon>Ecdysozoa</taxon>
        <taxon>Arthropoda</taxon>
        <taxon>Crustacea</taxon>
        <taxon>Branchiopoda</taxon>
        <taxon>Diplostraca</taxon>
        <taxon>Cladocera</taxon>
        <taxon>Anomopoda</taxon>
        <taxon>Daphniidae</taxon>
        <taxon>Daphnia</taxon>
    </lineage>
</organism>
<dbReference type="EMBL" id="GL732563">
    <property type="protein sequence ID" value="EFX77292.1"/>
    <property type="molecule type" value="Genomic_DNA"/>
</dbReference>
<dbReference type="OrthoDB" id="6359816at2759"/>
<gene>
    <name evidence="2" type="ORF">DAPPUDRAFT_321568</name>
</gene>
<sequence>MRKYENYCTNPPIDALIYSYFSTTDNLSLLAVEDGTREVASTDTEIPAYTTVWMDFGNAPRLSEKTTWLLFELADKYCVSRLKEECVHMLEHIQLENVIIILPEWTELTKNHIDLYLQVHQEMADLLLETNGTADQPIAEPNEDLVDSVHIFLTEEAGVLSSSECTMLSVSEISLEENDLAIREGSSRLENKVIQEAEGSVLLHKNLVVERDTSSPSSNPKSGQLSREDIAKYSSIFHLSDSESSLSEEEKEVEKQVQSLIEPEQAHPGVEVQEVPEKNYEQEDLPRPRRYMREIWLLKRAS</sequence>
<protein>
    <recommendedName>
        <fullName evidence="4">BTB domain-containing protein</fullName>
    </recommendedName>
</protein>